<dbReference type="CDD" id="cd00609">
    <property type="entry name" value="AAT_like"/>
    <property type="match status" value="1"/>
</dbReference>
<feature type="domain" description="Aminotransferase class I/classII large" evidence="4">
    <location>
        <begin position="48"/>
        <end position="412"/>
    </location>
</feature>
<reference evidence="5 6" key="1">
    <citation type="journal article" date="2014" name="Front. Genet.">
        <title>Genome and metabolic network of "Candidatus Phaeomarinobacter ectocarpi" Ec32, a new candidate genus of Alphaproteobacteria frequently associated with brown algae.</title>
        <authorList>
            <person name="Dittami S.M."/>
            <person name="Barbeyron T."/>
            <person name="Boyen C."/>
            <person name="Cambefort J."/>
            <person name="Collet G."/>
            <person name="Delage L."/>
            <person name="Gobet A."/>
            <person name="Groisillier A."/>
            <person name="Leblanc C."/>
            <person name="Michel G."/>
            <person name="Scornet D."/>
            <person name="Siegel A."/>
            <person name="Tapia J.E."/>
            <person name="Tonon T."/>
        </authorList>
    </citation>
    <scope>NUCLEOTIDE SEQUENCE [LARGE SCALE GENOMIC DNA]</scope>
    <source>
        <strain evidence="5 6">Ec32</strain>
    </source>
</reference>
<keyword evidence="2 5" id="KW-0032">Aminotransferase</keyword>
<dbReference type="Gene3D" id="3.90.1150.10">
    <property type="entry name" value="Aspartate Aminotransferase, domain 1"/>
    <property type="match status" value="1"/>
</dbReference>
<dbReference type="AlphaFoldDB" id="X5MLS9"/>
<organism evidence="5 6">
    <name type="scientific">Candidatus Phaeomarinibacter ectocarpi</name>
    <dbReference type="NCBI Taxonomy" id="1458461"/>
    <lineage>
        <taxon>Bacteria</taxon>
        <taxon>Pseudomonadati</taxon>
        <taxon>Pseudomonadota</taxon>
        <taxon>Alphaproteobacteria</taxon>
        <taxon>Hyphomicrobiales</taxon>
        <taxon>Parvibaculaceae</taxon>
        <taxon>Candidatus Phaeomarinibacter</taxon>
    </lineage>
</organism>
<protein>
    <submittedName>
        <fullName evidence="5">N-succinyl-L,L-diaminopimelate aminotransferase alternative</fullName>
        <ecNumber evidence="5">2.6.1.17</ecNumber>
    </submittedName>
</protein>
<dbReference type="InterPro" id="IPR004839">
    <property type="entry name" value="Aminotransferase_I/II_large"/>
</dbReference>
<dbReference type="HOGENOM" id="CLU_017584_4_5_5"/>
<dbReference type="GO" id="GO:0009016">
    <property type="term" value="F:succinyldiaminopimelate transaminase activity"/>
    <property type="evidence" value="ECO:0007669"/>
    <property type="project" value="UniProtKB-EC"/>
</dbReference>
<evidence type="ECO:0000256" key="2">
    <source>
        <dbReference type="ARBA" id="ARBA00022576"/>
    </source>
</evidence>
<evidence type="ECO:0000256" key="1">
    <source>
        <dbReference type="ARBA" id="ARBA00001933"/>
    </source>
</evidence>
<gene>
    <name evidence="5" type="ORF">BN1012_Phect1526</name>
</gene>
<evidence type="ECO:0000259" key="4">
    <source>
        <dbReference type="Pfam" id="PF00155"/>
    </source>
</evidence>
<evidence type="ECO:0000313" key="6">
    <source>
        <dbReference type="Proteomes" id="UP000032160"/>
    </source>
</evidence>
<dbReference type="PANTHER" id="PTHR42832">
    <property type="entry name" value="AMINO ACID AMINOTRANSFERASE"/>
    <property type="match status" value="1"/>
</dbReference>
<dbReference type="InterPro" id="IPR015424">
    <property type="entry name" value="PyrdxlP-dep_Trfase"/>
</dbReference>
<sequence length="417" mass="44543">MKTLNTPSLKAPDLSDTPTYLTRFDGMPESPFARLRALLDGIEAGSRTINLSLGEPRHPQPDFVMPALTAASAGFGKYPPALGTPEFRAACAGWLDRRYDLEGVIDANAMVLPANGTREALFNIGQVIAPASKMSSRTSDRPTFLLPNPFYQCYAAAALGAGADPVYLNTTVETGHLPDLDALSDKELDRAAALYICSPANPQGAAADTAYWVKLITLARAHNITIVADECYADIYTGTPPTGILEAAHKAGLGFANIITFHSLSKRNNLPGLRSGFSAGDPDLTSAFAKFRNLAAPQVPLPVMAVSIAAWNDDADAAANRALYDAKFSAAERIIGNRFGFKRPDGGFFLWLDMAEAGGGEKAALALWQEAGIRVLPGGYLSRDTKDGNPGTDYIRIALVGDEEETARALTRMTEIF</sequence>
<evidence type="ECO:0000256" key="3">
    <source>
        <dbReference type="ARBA" id="ARBA00022679"/>
    </source>
</evidence>
<dbReference type="EC" id="2.6.1.17" evidence="5"/>
<name>X5MLS9_9HYPH</name>
<dbReference type="SUPFAM" id="SSF53383">
    <property type="entry name" value="PLP-dependent transferases"/>
    <property type="match status" value="1"/>
</dbReference>
<dbReference type="PANTHER" id="PTHR42832:SF3">
    <property type="entry name" value="L-GLUTAMINE--4-(METHYLSULFANYL)-2-OXOBUTANOATE AMINOTRANSFERASE"/>
    <property type="match status" value="1"/>
</dbReference>
<keyword evidence="6" id="KW-1185">Reference proteome</keyword>
<dbReference type="Proteomes" id="UP000032160">
    <property type="component" value="Chromosome I"/>
</dbReference>
<dbReference type="PATRIC" id="fig|1458461.3.peg.1525"/>
<dbReference type="STRING" id="1458461.BN1012_Phect1526"/>
<accession>X5MLS9</accession>
<dbReference type="EMBL" id="HG966617">
    <property type="protein sequence ID" value="CDO59740.1"/>
    <property type="molecule type" value="Genomic_DNA"/>
</dbReference>
<evidence type="ECO:0000313" key="5">
    <source>
        <dbReference type="EMBL" id="CDO59740.1"/>
    </source>
</evidence>
<dbReference type="GO" id="GO:0030170">
    <property type="term" value="F:pyridoxal phosphate binding"/>
    <property type="evidence" value="ECO:0007669"/>
    <property type="project" value="InterPro"/>
</dbReference>
<comment type="cofactor">
    <cofactor evidence="1">
        <name>pyridoxal 5'-phosphate</name>
        <dbReference type="ChEBI" id="CHEBI:597326"/>
    </cofactor>
</comment>
<keyword evidence="3 5" id="KW-0808">Transferase</keyword>
<dbReference type="InterPro" id="IPR050881">
    <property type="entry name" value="LL-DAP_aminotransferase"/>
</dbReference>
<dbReference type="InterPro" id="IPR015421">
    <property type="entry name" value="PyrdxlP-dep_Trfase_major"/>
</dbReference>
<dbReference type="KEGG" id="pect:BN1012_Phect1526"/>
<dbReference type="RefSeq" id="WP_244442915.1">
    <property type="nucleotide sequence ID" value="NZ_HG966617.1"/>
</dbReference>
<proteinExistence type="predicted"/>
<dbReference type="Pfam" id="PF00155">
    <property type="entry name" value="Aminotran_1_2"/>
    <property type="match status" value="1"/>
</dbReference>
<dbReference type="Gene3D" id="3.40.640.10">
    <property type="entry name" value="Type I PLP-dependent aspartate aminotransferase-like (Major domain)"/>
    <property type="match status" value="1"/>
</dbReference>
<dbReference type="InterPro" id="IPR015422">
    <property type="entry name" value="PyrdxlP-dep_Trfase_small"/>
</dbReference>